<evidence type="ECO:0000313" key="3">
    <source>
        <dbReference type="EMBL" id="KAF2883500.1"/>
    </source>
</evidence>
<evidence type="ECO:0000259" key="2">
    <source>
        <dbReference type="PROSITE" id="PS50853"/>
    </source>
</evidence>
<accession>A0A8K0FXB1</accession>
<comment type="caution">
    <text evidence="3">The sequence shown here is derived from an EMBL/GenBank/DDBJ whole genome shotgun (WGS) entry which is preliminary data.</text>
</comment>
<feature type="region of interest" description="Disordered" evidence="1">
    <location>
        <begin position="589"/>
        <end position="657"/>
    </location>
</feature>
<dbReference type="Proteomes" id="UP000801492">
    <property type="component" value="Unassembled WGS sequence"/>
</dbReference>
<organism evidence="3 4">
    <name type="scientific">Ignelater luminosus</name>
    <name type="common">Cucubano</name>
    <name type="synonym">Pyrophorus luminosus</name>
    <dbReference type="NCBI Taxonomy" id="2038154"/>
    <lineage>
        <taxon>Eukaryota</taxon>
        <taxon>Metazoa</taxon>
        <taxon>Ecdysozoa</taxon>
        <taxon>Arthropoda</taxon>
        <taxon>Hexapoda</taxon>
        <taxon>Insecta</taxon>
        <taxon>Pterygota</taxon>
        <taxon>Neoptera</taxon>
        <taxon>Endopterygota</taxon>
        <taxon>Coleoptera</taxon>
        <taxon>Polyphaga</taxon>
        <taxon>Elateriformia</taxon>
        <taxon>Elateroidea</taxon>
        <taxon>Elateridae</taxon>
        <taxon>Agrypninae</taxon>
        <taxon>Pyrophorini</taxon>
        <taxon>Ignelater</taxon>
    </lineage>
</organism>
<evidence type="ECO:0000313" key="4">
    <source>
        <dbReference type="Proteomes" id="UP000801492"/>
    </source>
</evidence>
<feature type="region of interest" description="Disordered" evidence="1">
    <location>
        <begin position="553"/>
        <end position="575"/>
    </location>
</feature>
<reference evidence="3" key="1">
    <citation type="submission" date="2019-08" db="EMBL/GenBank/DDBJ databases">
        <title>The genome of the North American firefly Photinus pyralis.</title>
        <authorList>
            <consortium name="Photinus pyralis genome working group"/>
            <person name="Fallon T.R."/>
            <person name="Sander Lower S.E."/>
            <person name="Weng J.-K."/>
        </authorList>
    </citation>
    <scope>NUCLEOTIDE SEQUENCE</scope>
    <source>
        <strain evidence="3">TRF0915ILg1</strain>
        <tissue evidence="3">Whole body</tissue>
    </source>
</reference>
<dbReference type="OrthoDB" id="6424487at2759"/>
<dbReference type="InterPro" id="IPR003961">
    <property type="entry name" value="FN3_dom"/>
</dbReference>
<feature type="compositionally biased region" description="Low complexity" evidence="1">
    <location>
        <begin position="595"/>
        <end position="606"/>
    </location>
</feature>
<feature type="domain" description="Fibronectin type-III" evidence="2">
    <location>
        <begin position="910"/>
        <end position="994"/>
    </location>
</feature>
<dbReference type="AlphaFoldDB" id="A0A8K0FXB1"/>
<gene>
    <name evidence="3" type="ORF">ILUMI_22673</name>
</gene>
<keyword evidence="4" id="KW-1185">Reference proteome</keyword>
<dbReference type="EMBL" id="VTPC01090404">
    <property type="protein sequence ID" value="KAF2883500.1"/>
    <property type="molecule type" value="Genomic_DNA"/>
</dbReference>
<feature type="compositionally biased region" description="Polar residues" evidence="1">
    <location>
        <begin position="771"/>
        <end position="787"/>
    </location>
</feature>
<dbReference type="PROSITE" id="PS50853">
    <property type="entry name" value="FN3"/>
    <property type="match status" value="1"/>
</dbReference>
<feature type="compositionally biased region" description="Acidic residues" evidence="1">
    <location>
        <begin position="648"/>
        <end position="657"/>
    </location>
</feature>
<evidence type="ECO:0000256" key="1">
    <source>
        <dbReference type="SAM" id="MobiDB-lite"/>
    </source>
</evidence>
<feature type="region of interest" description="Disordered" evidence="1">
    <location>
        <begin position="308"/>
        <end position="333"/>
    </location>
</feature>
<feature type="compositionally biased region" description="Polar residues" evidence="1">
    <location>
        <begin position="830"/>
        <end position="867"/>
    </location>
</feature>
<name>A0A8K0FXB1_IGNLU</name>
<protein>
    <recommendedName>
        <fullName evidence="2">Fibronectin type-III domain-containing protein</fullName>
    </recommendedName>
</protein>
<feature type="region of interest" description="Disordered" evidence="1">
    <location>
        <begin position="715"/>
        <end position="737"/>
    </location>
</feature>
<feature type="compositionally biased region" description="Basic and acidic residues" evidence="1">
    <location>
        <begin position="805"/>
        <end position="826"/>
    </location>
</feature>
<feature type="compositionally biased region" description="Basic and acidic residues" evidence="1">
    <location>
        <begin position="626"/>
        <end position="645"/>
    </location>
</feature>
<proteinExistence type="predicted"/>
<feature type="region of interest" description="Disordered" evidence="1">
    <location>
        <begin position="757"/>
        <end position="867"/>
    </location>
</feature>
<sequence>MQHNTTMDPNSPNLAAVKCNCGRCDCLVCSAEIMKRREAARKHPNDCVCTPGCDCVKCVEGAKRKHKNSMECCDPTNPHPPDCDCVDCLCEPCGTYPAEGDSPRPHPPDCDCFNCLCEPCGDMEDGCDMDHQPDQPNESKTLTEVLRCSREASCRELLKDKMPEHPPGCKCIVCRCSGGKTEEKGNQEGDTKVQIPRKFPPKVCTCVECRCLIESPPILIQQIAIIQSDLESTEESGTESRIESETESGIERRFEAAQLPHCDCIDCLLFCDTACPDPTVTPGVLIPDLDSYFLAKCGESQNEEVKEEIQDNKGMEPEQANKKDAESIHTESTEVEIRSEDLDRQREISELQDVIKQIQCACYEAELQAAKTFPTPNAFVVQQGSSYEDTMSGLQLALSSLQDKCKQKDRMIAAMTKELKVRANSKVFSDMLQRINQPRFDDKEIIVDFDRKEVCDSLPRPICDPRYGKPSNQLREPVICQPCEHSDYPNCSCKIIQQIPPCSHPNYPNCPCKKADDKPPSSKPIFPKSSSVRSKKDISCQCSTTQCKPSAEKLLKPNENEKIPGESAKDEFKPDALKCSHPDYPDCSCKKETNKPSSSKKSQPKSMCEHPDFPRCPCVPGYSKSQPKESKSAEEPIATEQDKSTNIEQEEFPENILDESLEKENELAAKLTQTVEENVEIIPTRSNERRTVLPPCLRPRIPTCVCKPTTKSAASMPAQHWASPQIQETSFDRTNKKPAKSQRKCICKDKNKNLSHKHCSLPNATKKSRTRAQSPSCVCHTHSNISSPPCGMLKDEQKPSTSKQKPAEKKSSSKSNKFKEQEKILKESNLADSDSFKSTPNCGCPDGNNSRPTSAGKQSTSETPLTTTVKIEISPLASSSPELCSCNLPGLHSNSSHKLQPPPGEIISSLPMEVTDIRRISPDSLLIKWVPPKSKYVVGYEILVDGVIKSRVRSPDRTSAVLHMLNIKDAVNIMIYAITALSRCQPPAIAIYQL</sequence>